<name>A0A7U3ZI42_RUNSL</name>
<dbReference type="Proteomes" id="UP000000493">
    <property type="component" value="Chromosome"/>
</dbReference>
<evidence type="ECO:0000256" key="1">
    <source>
        <dbReference type="SAM" id="Phobius"/>
    </source>
</evidence>
<keyword evidence="1" id="KW-1133">Transmembrane helix</keyword>
<dbReference type="KEGG" id="rsi:Runsl_1181"/>
<sequence>MKNNHKQQKCSYGEVYLLNIGLTTSALADKTLSLFPFFLFSAFFQLLYFAKKHL</sequence>
<dbReference type="EMBL" id="CP002859">
    <property type="protein sequence ID" value="AEI47610.1"/>
    <property type="molecule type" value="Genomic_DNA"/>
</dbReference>
<evidence type="ECO:0000313" key="2">
    <source>
        <dbReference type="EMBL" id="AEI47610.1"/>
    </source>
</evidence>
<proteinExistence type="predicted"/>
<feature type="transmembrane region" description="Helical" evidence="1">
    <location>
        <begin position="32"/>
        <end position="50"/>
    </location>
</feature>
<keyword evidence="1" id="KW-0812">Transmembrane</keyword>
<keyword evidence="3" id="KW-1185">Reference proteome</keyword>
<reference evidence="3" key="1">
    <citation type="submission" date="2011-06" db="EMBL/GenBank/DDBJ databases">
        <title>The complete genome of chromosome of Runella slithyformis DSM 19594.</title>
        <authorList>
            <consortium name="US DOE Joint Genome Institute (JGI-PGF)"/>
            <person name="Lucas S."/>
            <person name="Han J."/>
            <person name="Lapidus A."/>
            <person name="Bruce D."/>
            <person name="Goodwin L."/>
            <person name="Pitluck S."/>
            <person name="Peters L."/>
            <person name="Kyrpides N."/>
            <person name="Mavromatis K."/>
            <person name="Ivanova N."/>
            <person name="Ovchinnikova G."/>
            <person name="Zhang X."/>
            <person name="Misra M."/>
            <person name="Detter J.C."/>
            <person name="Tapia R."/>
            <person name="Han C."/>
            <person name="Land M."/>
            <person name="Hauser L."/>
            <person name="Markowitz V."/>
            <person name="Cheng J.-F."/>
            <person name="Hugenholtz P."/>
            <person name="Woyke T."/>
            <person name="Wu D."/>
            <person name="Tindall B."/>
            <person name="Faehrich R."/>
            <person name="Brambilla E."/>
            <person name="Klenk H.-P."/>
            <person name="Eisen J.A."/>
        </authorList>
    </citation>
    <scope>NUCLEOTIDE SEQUENCE [LARGE SCALE GENOMIC DNA]</scope>
    <source>
        <strain evidence="3">ATCC 29530 / DSM 19594 / LMG 11500 / NCIMB 11436 / LSU 4</strain>
    </source>
</reference>
<keyword evidence="1" id="KW-0472">Membrane</keyword>
<reference evidence="2 3" key="2">
    <citation type="journal article" date="2012" name="Stand. Genomic Sci.">
        <title>Complete genome sequence of the aquatic bacterium Runella slithyformis type strain (LSU 4(T)).</title>
        <authorList>
            <person name="Copeland A."/>
            <person name="Zhang X."/>
            <person name="Misra M."/>
            <person name="Lapidus A."/>
            <person name="Nolan M."/>
            <person name="Lucas S."/>
            <person name="Deshpande S."/>
            <person name="Cheng J.F."/>
            <person name="Tapia R."/>
            <person name="Goodwin L.A."/>
            <person name="Pitluck S."/>
            <person name="Liolios K."/>
            <person name="Pagani I."/>
            <person name="Ivanova N."/>
            <person name="Mikhailova N."/>
            <person name="Pati A."/>
            <person name="Chen A."/>
            <person name="Palaniappan K."/>
            <person name="Land M."/>
            <person name="Hauser L."/>
            <person name="Pan C."/>
            <person name="Jeffries C.D."/>
            <person name="Detter J.C."/>
            <person name="Brambilla E.M."/>
            <person name="Rohde M."/>
            <person name="Djao O.D."/>
            <person name="Goker M."/>
            <person name="Sikorski J."/>
            <person name="Tindall B.J."/>
            <person name="Woyke T."/>
            <person name="Bristow J."/>
            <person name="Eisen J.A."/>
            <person name="Markowitz V."/>
            <person name="Hugenholtz P."/>
            <person name="Kyrpides N.C."/>
            <person name="Klenk H.P."/>
            <person name="Mavromatis K."/>
        </authorList>
    </citation>
    <scope>NUCLEOTIDE SEQUENCE [LARGE SCALE GENOMIC DNA]</scope>
    <source>
        <strain evidence="3">ATCC 29530 / DSM 19594 / LMG 11500 / NCIMB 11436 / LSU 4</strain>
    </source>
</reference>
<evidence type="ECO:0000313" key="3">
    <source>
        <dbReference type="Proteomes" id="UP000000493"/>
    </source>
</evidence>
<organism evidence="2 3">
    <name type="scientific">Runella slithyformis (strain ATCC 29530 / DSM 19594 / LMG 11500 / NCIMB 11436 / LSU 4)</name>
    <dbReference type="NCBI Taxonomy" id="761193"/>
    <lineage>
        <taxon>Bacteria</taxon>
        <taxon>Pseudomonadati</taxon>
        <taxon>Bacteroidota</taxon>
        <taxon>Cytophagia</taxon>
        <taxon>Cytophagales</taxon>
        <taxon>Spirosomataceae</taxon>
        <taxon>Runella</taxon>
    </lineage>
</organism>
<dbReference type="AlphaFoldDB" id="A0A7U3ZI42"/>
<accession>A0A7U3ZI42</accession>
<gene>
    <name evidence="2" type="ordered locus">Runsl_1181</name>
</gene>
<protein>
    <submittedName>
        <fullName evidence="2">Uncharacterized protein</fullName>
    </submittedName>
</protein>